<evidence type="ECO:0000313" key="3">
    <source>
        <dbReference type="Proteomes" id="UP001501710"/>
    </source>
</evidence>
<protein>
    <submittedName>
        <fullName evidence="2">Zinc-binding dehydrogenase</fullName>
    </submittedName>
</protein>
<dbReference type="InterPro" id="IPR002364">
    <property type="entry name" value="Quin_OxRdtase/zeta-crystal_CS"/>
</dbReference>
<dbReference type="Gene3D" id="3.90.180.10">
    <property type="entry name" value="Medium-chain alcohol dehydrogenases, catalytic domain"/>
    <property type="match status" value="1"/>
</dbReference>
<name>A0ABP8BS66_9ACTN</name>
<dbReference type="SUPFAM" id="SSF51735">
    <property type="entry name" value="NAD(P)-binding Rossmann-fold domains"/>
    <property type="match status" value="1"/>
</dbReference>
<gene>
    <name evidence="2" type="ORF">GCM10022254_03440</name>
</gene>
<dbReference type="Pfam" id="PF13602">
    <property type="entry name" value="ADH_zinc_N_2"/>
    <property type="match status" value="1"/>
</dbReference>
<dbReference type="InterPro" id="IPR020843">
    <property type="entry name" value="ER"/>
</dbReference>
<accession>A0ABP8BS66</accession>
<dbReference type="InterPro" id="IPR036291">
    <property type="entry name" value="NAD(P)-bd_dom_sf"/>
</dbReference>
<evidence type="ECO:0000259" key="1">
    <source>
        <dbReference type="SMART" id="SM00829"/>
    </source>
</evidence>
<keyword evidence="3" id="KW-1185">Reference proteome</keyword>
<comment type="caution">
    <text evidence="2">The sequence shown here is derived from an EMBL/GenBank/DDBJ whole genome shotgun (WGS) entry which is preliminary data.</text>
</comment>
<feature type="domain" description="Enoyl reductase (ER)" evidence="1">
    <location>
        <begin position="15"/>
        <end position="317"/>
    </location>
</feature>
<dbReference type="PANTHER" id="PTHR43677">
    <property type="entry name" value="SHORT-CHAIN DEHYDROGENASE/REDUCTASE"/>
    <property type="match status" value="1"/>
</dbReference>
<evidence type="ECO:0000313" key="2">
    <source>
        <dbReference type="EMBL" id="GAA4224306.1"/>
    </source>
</evidence>
<dbReference type="PROSITE" id="PS01162">
    <property type="entry name" value="QOR_ZETA_CRYSTAL"/>
    <property type="match status" value="1"/>
</dbReference>
<dbReference type="EMBL" id="BAABAS010000003">
    <property type="protein sequence ID" value="GAA4224306.1"/>
    <property type="molecule type" value="Genomic_DNA"/>
</dbReference>
<reference evidence="3" key="1">
    <citation type="journal article" date="2019" name="Int. J. Syst. Evol. Microbiol.">
        <title>The Global Catalogue of Microorganisms (GCM) 10K type strain sequencing project: providing services to taxonomists for standard genome sequencing and annotation.</title>
        <authorList>
            <consortium name="The Broad Institute Genomics Platform"/>
            <consortium name="The Broad Institute Genome Sequencing Center for Infectious Disease"/>
            <person name="Wu L."/>
            <person name="Ma J."/>
        </authorList>
    </citation>
    <scope>NUCLEOTIDE SEQUENCE [LARGE SCALE GENOMIC DNA]</scope>
    <source>
        <strain evidence="3">JCM 17440</strain>
    </source>
</reference>
<dbReference type="SMART" id="SM00829">
    <property type="entry name" value="PKS_ER"/>
    <property type="match status" value="1"/>
</dbReference>
<dbReference type="Proteomes" id="UP001501710">
    <property type="component" value="Unassembled WGS sequence"/>
</dbReference>
<dbReference type="PANTHER" id="PTHR43677:SF4">
    <property type="entry name" value="QUINONE OXIDOREDUCTASE-LIKE PROTEIN 2"/>
    <property type="match status" value="1"/>
</dbReference>
<dbReference type="InterPro" id="IPR013154">
    <property type="entry name" value="ADH-like_N"/>
</dbReference>
<dbReference type="SUPFAM" id="SSF50129">
    <property type="entry name" value="GroES-like"/>
    <property type="match status" value="1"/>
</dbReference>
<dbReference type="InterPro" id="IPR051397">
    <property type="entry name" value="Zn-ADH-like_protein"/>
</dbReference>
<organism evidence="2 3">
    <name type="scientific">Actinomadura meridiana</name>
    <dbReference type="NCBI Taxonomy" id="559626"/>
    <lineage>
        <taxon>Bacteria</taxon>
        <taxon>Bacillati</taxon>
        <taxon>Actinomycetota</taxon>
        <taxon>Actinomycetes</taxon>
        <taxon>Streptosporangiales</taxon>
        <taxon>Thermomonosporaceae</taxon>
        <taxon>Actinomadura</taxon>
    </lineage>
</organism>
<dbReference type="Pfam" id="PF08240">
    <property type="entry name" value="ADH_N"/>
    <property type="match status" value="1"/>
</dbReference>
<sequence>MGGIFVRAVWLKEFGGPGVLAVGEAPDPVPGDGQALVAVEFVNITFVETQLRSGTGPAPVRWELPVIPGNGVGGVVAAVGPGVDARLVGRRVVSSTGGTGGYAELAAVDASGLFEVPDGLALDDAVALLADGRTATMMLRAVKPRPGERVLVEAAAGGVGTLLVQLAKAAGAVVVAAAGGERKLKVPVGLGADEAVDYREPGWAGAVGGVDVVFDGVGGEVAREAFTLLRPGGRMVSFGLASGEWAAVPEAEAAERGVTLVRPQATPETLREFTQSALAEAAAGRLRPVIGQRFPLDGAADAHRAIESRATVGKTLLEVRRPS</sequence>
<dbReference type="InterPro" id="IPR011032">
    <property type="entry name" value="GroES-like_sf"/>
</dbReference>
<dbReference type="Gene3D" id="3.40.50.720">
    <property type="entry name" value="NAD(P)-binding Rossmann-like Domain"/>
    <property type="match status" value="1"/>
</dbReference>
<proteinExistence type="predicted"/>